<dbReference type="AlphaFoldDB" id="A0A0K6FRG4"/>
<keyword evidence="4" id="KW-0436">Ligase</keyword>
<reference evidence="4 5" key="1">
    <citation type="submission" date="2015-07" db="EMBL/GenBank/DDBJ databases">
        <authorList>
            <person name="Noorani M."/>
        </authorList>
    </citation>
    <scope>NUCLEOTIDE SEQUENCE [LARGE SCALE GENOMIC DNA]</scope>
    <source>
        <strain evidence="4">BBA 69670</strain>
    </source>
</reference>
<dbReference type="Proteomes" id="UP000044841">
    <property type="component" value="Unassembled WGS sequence"/>
</dbReference>
<name>A0A0K6FRG4_9AGAM</name>
<evidence type="ECO:0000313" key="4">
    <source>
        <dbReference type="EMBL" id="CUA68697.1"/>
    </source>
</evidence>
<protein>
    <submittedName>
        <fullName evidence="4">Valine--tRNA ligase</fullName>
    </submittedName>
</protein>
<sequence>MSTFSRIAAVVVFLFSVGLLVSALPSPRGDDSWSIVGADTIPLCGVLAKFFVEVKACLEAIALCQDIVAVKLQIVAFVGLLKGCTADLVKIGADVKIAAEVQASIVTCFVSFLNLLVKVCVDLTAKFGLKIIVALCAEIDVCLHALLVQLNVCIHDVLALIVKGCTESVVVRDLEDQLLSSDDELYEEETHSPAPSRPSKRTRTSTSSSKPKPPRKKYVKGKQGGLQGIMKMPIEVFMEIAHHVHPGDLTSLIRTSKFFRSMLLNRSAILVWQRALGGVPELPPCPTGMVEPQYTALMFSKNCTICGAVAKSKPDPYLRVRLCSSCRETQLEERLKSYPQPGANFLPSTMNIKRSKKSINKHPAYYLRAQKEKFDRLENEFIHNNDKKGLAEWRLQQHKSWGIQCKEARKLMEYLNSATASRQGELKDIKSERLGQIHERLRALGWEDKYFYFYKDDEEKQWNSLVGAPKPLTDRVWTNMLPKLIQLLEENRPHIDEFDRQDRLSARTRKVRDLLRQLKRETHPYQPIVDALKLERPPIQIGDYTLEPGLLLLNPFPDDHVLDSWGLVTDLYEEENTIEQVEKLFGERREAICRKLLEWRTRAEEQLVEQYKSSFTAGTRFVMDDEAFLTVQGSTDATKDLPNHTRFLLRADTVFMPKATESSSKVDQEHGPIATCVHFPDIPCLRNNYPLRSDSVYGHDDQDAEKKSLDCYVRHAGKESIVKALLEELEMPDVAHVELQDMGKVFACGRCDHRQVMGWDALVDHYHLKRRDWLGNHFIRNTYRTRHPVIFNNLHDLGHINPKPLVRIAPNEDNTTLSSQNSTSQCILCHGADLRRSFKLASQMIEHMRDIHGTAEPVKDLHYVDVTRQVDQIRFMVHYDRRAWVQKWDCFHDSQGAGGAAETTLESAS</sequence>
<proteinExistence type="predicted"/>
<gene>
    <name evidence="4" type="ORF">RSOLAG22IIIB_08069</name>
</gene>
<feature type="domain" description="F-box" evidence="3">
    <location>
        <begin position="226"/>
        <end position="275"/>
    </location>
</feature>
<feature type="signal peptide" evidence="2">
    <location>
        <begin position="1"/>
        <end position="23"/>
    </location>
</feature>
<feature type="chain" id="PRO_5005502450" evidence="2">
    <location>
        <begin position="24"/>
        <end position="909"/>
    </location>
</feature>
<evidence type="ECO:0000313" key="5">
    <source>
        <dbReference type="Proteomes" id="UP000044841"/>
    </source>
</evidence>
<accession>A0A0K6FRG4</accession>
<evidence type="ECO:0000256" key="1">
    <source>
        <dbReference type="SAM" id="MobiDB-lite"/>
    </source>
</evidence>
<evidence type="ECO:0000259" key="3">
    <source>
        <dbReference type="PROSITE" id="PS50181"/>
    </source>
</evidence>
<dbReference type="InterPro" id="IPR001810">
    <property type="entry name" value="F-box_dom"/>
</dbReference>
<keyword evidence="2" id="KW-0732">Signal</keyword>
<feature type="region of interest" description="Disordered" evidence="1">
    <location>
        <begin position="184"/>
        <end position="224"/>
    </location>
</feature>
<dbReference type="EMBL" id="CYGV01000524">
    <property type="protein sequence ID" value="CUA68697.1"/>
    <property type="molecule type" value="Genomic_DNA"/>
</dbReference>
<dbReference type="GO" id="GO:0016874">
    <property type="term" value="F:ligase activity"/>
    <property type="evidence" value="ECO:0007669"/>
    <property type="project" value="UniProtKB-KW"/>
</dbReference>
<evidence type="ECO:0000256" key="2">
    <source>
        <dbReference type="SAM" id="SignalP"/>
    </source>
</evidence>
<dbReference type="PROSITE" id="PS50181">
    <property type="entry name" value="FBOX"/>
    <property type="match status" value="1"/>
</dbReference>
<organism evidence="4 5">
    <name type="scientific">Rhizoctonia solani</name>
    <dbReference type="NCBI Taxonomy" id="456999"/>
    <lineage>
        <taxon>Eukaryota</taxon>
        <taxon>Fungi</taxon>
        <taxon>Dikarya</taxon>
        <taxon>Basidiomycota</taxon>
        <taxon>Agaricomycotina</taxon>
        <taxon>Agaricomycetes</taxon>
        <taxon>Cantharellales</taxon>
        <taxon>Ceratobasidiaceae</taxon>
        <taxon>Rhizoctonia</taxon>
    </lineage>
</organism>
<keyword evidence="5" id="KW-1185">Reference proteome</keyword>